<dbReference type="PROSITE" id="PS00198">
    <property type="entry name" value="4FE4S_FER_1"/>
    <property type="match status" value="2"/>
</dbReference>
<proteinExistence type="predicted"/>
<keyword evidence="2" id="KW-0479">Metal-binding</keyword>
<gene>
    <name evidence="7" type="primary">rsxB</name>
    <name evidence="7" type="ORF">TTHN1_01416</name>
</gene>
<keyword evidence="3" id="KW-0677">Repeat</keyword>
<dbReference type="InterPro" id="IPR017896">
    <property type="entry name" value="4Fe4S_Fe-S-bd"/>
</dbReference>
<evidence type="ECO:0000313" key="7">
    <source>
        <dbReference type="EMBL" id="VCU53637.1"/>
    </source>
</evidence>
<dbReference type="PANTHER" id="PTHR43724:SF1">
    <property type="entry name" value="PYRUVATE SYNTHASE SUBUNIT PORD"/>
    <property type="match status" value="1"/>
</dbReference>
<sequence length="315" mass="34400">MGFLDGLLNAFLKATDPRPRYTEARCLLYKNSVGGCDKCYGVCPKGAVRLEGWRVELDEVLCTGCGLCTGVCPGIALEYPLGAIQEALIRGKGKLRCSKAEGKGEEVLCLGRLTPGLLAEAGSRFGKVVLARGDCGACRIGGPEVPERLARMAEEARRYFPVEVEVVEGELPGERVGRRELFQALLGSAKRTAADLVPELPLPALEEEREGELPAELRLRRLAASRAPEVRWPRIRVEEGCTLCPVCTNVCPTEAVRRVREGEEYVLYLQVAACTGCGACVESCPPQVIRLEEAPKEEVGKELLLFRGKPPWYDL</sequence>
<feature type="domain" description="4Fe-4S ferredoxin-type" evidence="6">
    <location>
        <begin position="265"/>
        <end position="294"/>
    </location>
</feature>
<evidence type="ECO:0000259" key="6">
    <source>
        <dbReference type="PROSITE" id="PS51379"/>
    </source>
</evidence>
<dbReference type="EMBL" id="LR027517">
    <property type="protein sequence ID" value="VCU53637.1"/>
    <property type="molecule type" value="Genomic_DNA"/>
</dbReference>
<protein>
    <submittedName>
        <fullName evidence="7">Electron transport complex subunit RsxB</fullName>
    </submittedName>
</protein>
<dbReference type="PROSITE" id="PS51379">
    <property type="entry name" value="4FE4S_FER_2"/>
    <property type="match status" value="3"/>
</dbReference>
<evidence type="ECO:0000256" key="3">
    <source>
        <dbReference type="ARBA" id="ARBA00022737"/>
    </source>
</evidence>
<dbReference type="InterPro" id="IPR017900">
    <property type="entry name" value="4Fe4S_Fe_S_CS"/>
</dbReference>
<dbReference type="RefSeq" id="WP_124104949.1">
    <property type="nucleotide sequence ID" value="NZ_LR027517.1"/>
</dbReference>
<dbReference type="Gene3D" id="3.30.70.20">
    <property type="match status" value="2"/>
</dbReference>
<dbReference type="AlphaFoldDB" id="A0A3P4AR67"/>
<dbReference type="GO" id="GO:0051539">
    <property type="term" value="F:4 iron, 4 sulfur cluster binding"/>
    <property type="evidence" value="ECO:0007669"/>
    <property type="project" value="UniProtKB-KW"/>
</dbReference>
<accession>A0A3P4AR67</accession>
<feature type="domain" description="4Fe-4S ferredoxin-type" evidence="6">
    <location>
        <begin position="53"/>
        <end position="82"/>
    </location>
</feature>
<dbReference type="Pfam" id="PF13187">
    <property type="entry name" value="Fer4_9"/>
    <property type="match status" value="1"/>
</dbReference>
<evidence type="ECO:0000256" key="1">
    <source>
        <dbReference type="ARBA" id="ARBA00022485"/>
    </source>
</evidence>
<feature type="domain" description="4Fe-4S ferredoxin-type" evidence="6">
    <location>
        <begin position="233"/>
        <end position="261"/>
    </location>
</feature>
<keyword evidence="4" id="KW-0408">Iron</keyword>
<dbReference type="PANTHER" id="PTHR43724">
    <property type="entry name" value="PYRUVATE SYNTHASE SUBUNIT PORD"/>
    <property type="match status" value="1"/>
</dbReference>
<evidence type="ECO:0000256" key="4">
    <source>
        <dbReference type="ARBA" id="ARBA00023004"/>
    </source>
</evidence>
<keyword evidence="5" id="KW-0411">Iron-sulfur</keyword>
<keyword evidence="1" id="KW-0004">4Fe-4S</keyword>
<reference evidence="7 8" key="1">
    <citation type="submission" date="2018-10" db="EMBL/GenBank/DDBJ databases">
        <authorList>
            <person name="Peiro R."/>
            <person name="Begona"/>
            <person name="Cbmso G."/>
            <person name="Lopez M."/>
            <person name="Gonzalez S."/>
            <person name="Sacristan E."/>
            <person name="Castillo E."/>
        </authorList>
    </citation>
    <scope>NUCLEOTIDE SEQUENCE [LARGE SCALE GENOMIC DNA]</scope>
    <source>
        <strain evidence="7">TTHNAR1</strain>
    </source>
</reference>
<evidence type="ECO:0000313" key="8">
    <source>
        <dbReference type="Proteomes" id="UP000279841"/>
    </source>
</evidence>
<dbReference type="GO" id="GO:0046872">
    <property type="term" value="F:metal ion binding"/>
    <property type="evidence" value="ECO:0007669"/>
    <property type="project" value="UniProtKB-KW"/>
</dbReference>
<dbReference type="Proteomes" id="UP000279841">
    <property type="component" value="Chromosome"/>
</dbReference>
<evidence type="ECO:0000256" key="2">
    <source>
        <dbReference type="ARBA" id="ARBA00022723"/>
    </source>
</evidence>
<organism evidence="7 8">
    <name type="scientific">Thermus thermophilus</name>
    <dbReference type="NCBI Taxonomy" id="274"/>
    <lineage>
        <taxon>Bacteria</taxon>
        <taxon>Thermotogati</taxon>
        <taxon>Deinococcota</taxon>
        <taxon>Deinococci</taxon>
        <taxon>Thermales</taxon>
        <taxon>Thermaceae</taxon>
        <taxon>Thermus</taxon>
    </lineage>
</organism>
<dbReference type="Pfam" id="PF12838">
    <property type="entry name" value="Fer4_7"/>
    <property type="match status" value="1"/>
</dbReference>
<dbReference type="SUPFAM" id="SSF54862">
    <property type="entry name" value="4Fe-4S ferredoxins"/>
    <property type="match status" value="2"/>
</dbReference>
<name>A0A3P4AR67_THETH</name>
<evidence type="ECO:0000256" key="5">
    <source>
        <dbReference type="ARBA" id="ARBA00023014"/>
    </source>
</evidence>